<gene>
    <name evidence="2" type="ORF">SAMN04489740_0828</name>
</gene>
<accession>A0A1H5GR00</accession>
<dbReference type="EMBL" id="FNTV01000001">
    <property type="protein sequence ID" value="SEE18163.1"/>
    <property type="molecule type" value="Genomic_DNA"/>
</dbReference>
<evidence type="ECO:0000259" key="1">
    <source>
        <dbReference type="PROSITE" id="PS51186"/>
    </source>
</evidence>
<dbReference type="SUPFAM" id="SSF55729">
    <property type="entry name" value="Acyl-CoA N-acyltransferases (Nat)"/>
    <property type="match status" value="1"/>
</dbReference>
<dbReference type="InterPro" id="IPR016181">
    <property type="entry name" value="Acyl_CoA_acyltransferase"/>
</dbReference>
<evidence type="ECO:0000313" key="2">
    <source>
        <dbReference type="EMBL" id="SEE18163.1"/>
    </source>
</evidence>
<dbReference type="PROSITE" id="PS51186">
    <property type="entry name" value="GNAT"/>
    <property type="match status" value="1"/>
</dbReference>
<protein>
    <submittedName>
        <fullName evidence="2">Acetyltransferase (GNAT) family protein</fullName>
    </submittedName>
</protein>
<dbReference type="Pfam" id="PF00583">
    <property type="entry name" value="Acetyltransf_1"/>
    <property type="match status" value="1"/>
</dbReference>
<dbReference type="GO" id="GO:0016747">
    <property type="term" value="F:acyltransferase activity, transferring groups other than amino-acyl groups"/>
    <property type="evidence" value="ECO:0007669"/>
    <property type="project" value="InterPro"/>
</dbReference>
<dbReference type="Proteomes" id="UP000182725">
    <property type="component" value="Unassembled WGS sequence"/>
</dbReference>
<dbReference type="AlphaFoldDB" id="A0A1H5GR00"/>
<sequence length="182" mass="19157">MTNSSSTVVLLPLRQAPTSQLVELRTGIGLLELAPGQDAFVGDPVQMVQCGLEDPGRHPFAIVPSGIAPDAQQASVIGMGILHVDAATDAGWPDADGAVLLRGFLVDHRHQGLGYGRAATLAAVELAKELVQELQLPAKGVVLGVNERNTVARSAYLKAGFVDHGRYLGSRSGAQHIMFKAF</sequence>
<dbReference type="RefSeq" id="WP_074710673.1">
    <property type="nucleotide sequence ID" value="NZ_FNTV01000001.1"/>
</dbReference>
<name>A0A1H5GR00_9MICC</name>
<feature type="domain" description="N-acetyltransferase" evidence="1">
    <location>
        <begin position="19"/>
        <end position="182"/>
    </location>
</feature>
<organism evidence="2 3">
    <name type="scientific">Arthrobacter alpinus</name>
    <dbReference type="NCBI Taxonomy" id="656366"/>
    <lineage>
        <taxon>Bacteria</taxon>
        <taxon>Bacillati</taxon>
        <taxon>Actinomycetota</taxon>
        <taxon>Actinomycetes</taxon>
        <taxon>Micrococcales</taxon>
        <taxon>Micrococcaceae</taxon>
        <taxon>Arthrobacter</taxon>
    </lineage>
</organism>
<proteinExistence type="predicted"/>
<keyword evidence="2" id="KW-0808">Transferase</keyword>
<dbReference type="Gene3D" id="3.40.630.30">
    <property type="match status" value="1"/>
</dbReference>
<evidence type="ECO:0000313" key="3">
    <source>
        <dbReference type="Proteomes" id="UP000182725"/>
    </source>
</evidence>
<dbReference type="InterPro" id="IPR000182">
    <property type="entry name" value="GNAT_dom"/>
</dbReference>
<reference evidence="2 3" key="1">
    <citation type="submission" date="2016-10" db="EMBL/GenBank/DDBJ databases">
        <authorList>
            <person name="de Groot N.N."/>
        </authorList>
    </citation>
    <scope>NUCLEOTIDE SEQUENCE [LARGE SCALE GENOMIC DNA]</scope>
    <source>
        <strain evidence="2 3">DSM 22274</strain>
    </source>
</reference>